<organism evidence="1 2">
    <name type="scientific">Flexivirga endophytica</name>
    <dbReference type="NCBI Taxonomy" id="1849103"/>
    <lineage>
        <taxon>Bacteria</taxon>
        <taxon>Bacillati</taxon>
        <taxon>Actinomycetota</taxon>
        <taxon>Actinomycetes</taxon>
        <taxon>Micrococcales</taxon>
        <taxon>Dermacoccaceae</taxon>
        <taxon>Flexivirga</taxon>
    </lineage>
</organism>
<accession>A0A916SVT0</accession>
<reference evidence="1" key="2">
    <citation type="submission" date="2020-09" db="EMBL/GenBank/DDBJ databases">
        <authorList>
            <person name="Sun Q."/>
            <person name="Zhou Y."/>
        </authorList>
    </citation>
    <scope>NUCLEOTIDE SEQUENCE</scope>
    <source>
        <strain evidence="1">CGMCC 1.15085</strain>
    </source>
</reference>
<protein>
    <submittedName>
        <fullName evidence="1">Uncharacterized protein</fullName>
    </submittedName>
</protein>
<dbReference type="Proteomes" id="UP000636793">
    <property type="component" value="Unassembled WGS sequence"/>
</dbReference>
<comment type="caution">
    <text evidence="1">The sequence shown here is derived from an EMBL/GenBank/DDBJ whole genome shotgun (WGS) entry which is preliminary data.</text>
</comment>
<reference evidence="1" key="1">
    <citation type="journal article" date="2014" name="Int. J. Syst. Evol. Microbiol.">
        <title>Complete genome sequence of Corynebacterium casei LMG S-19264T (=DSM 44701T), isolated from a smear-ripened cheese.</title>
        <authorList>
            <consortium name="US DOE Joint Genome Institute (JGI-PGF)"/>
            <person name="Walter F."/>
            <person name="Albersmeier A."/>
            <person name="Kalinowski J."/>
            <person name="Ruckert C."/>
        </authorList>
    </citation>
    <scope>NUCLEOTIDE SEQUENCE</scope>
    <source>
        <strain evidence="1">CGMCC 1.15085</strain>
    </source>
</reference>
<dbReference type="AlphaFoldDB" id="A0A916SVT0"/>
<evidence type="ECO:0000313" key="2">
    <source>
        <dbReference type="Proteomes" id="UP000636793"/>
    </source>
</evidence>
<dbReference type="EMBL" id="BMHI01000001">
    <property type="protein sequence ID" value="GGB18857.1"/>
    <property type="molecule type" value="Genomic_DNA"/>
</dbReference>
<sequence length="95" mass="10533">MRIQGSIVRVHSDGVRPAGSSKPVAEATGAREQIDCETIVAMLNQPAFEVRKLTAILMRLQLGRRRPLQRHAILTHAHPFCSITTDTLYQQVDAS</sequence>
<keyword evidence="2" id="KW-1185">Reference proteome</keyword>
<gene>
    <name evidence="1" type="ORF">GCM10011492_05900</name>
</gene>
<evidence type="ECO:0000313" key="1">
    <source>
        <dbReference type="EMBL" id="GGB18857.1"/>
    </source>
</evidence>
<proteinExistence type="predicted"/>
<name>A0A916SVT0_9MICO</name>